<dbReference type="EMBL" id="UHAP01000001">
    <property type="protein sequence ID" value="SUK41304.1"/>
    <property type="molecule type" value="Genomic_DNA"/>
</dbReference>
<accession>A0A380DPB0</accession>
<reference evidence="2 3" key="1">
    <citation type="submission" date="2018-06" db="EMBL/GenBank/DDBJ databases">
        <authorList>
            <consortium name="Pathogen Informatics"/>
            <person name="Doyle S."/>
        </authorList>
    </citation>
    <scope>NUCLEOTIDE SEQUENCE [LARGE SCALE GENOMIC DNA]</scope>
    <source>
        <strain evidence="2 3">NCTC6133</strain>
    </source>
</reference>
<keyword evidence="2" id="KW-0131">Cell cycle</keyword>
<dbReference type="Proteomes" id="UP000255091">
    <property type="component" value="Unassembled WGS sequence"/>
</dbReference>
<name>A0A380DPB0_STAAU</name>
<organism evidence="2 3">
    <name type="scientific">Staphylococcus aureus</name>
    <dbReference type="NCBI Taxonomy" id="1280"/>
    <lineage>
        <taxon>Bacteria</taxon>
        <taxon>Bacillati</taxon>
        <taxon>Bacillota</taxon>
        <taxon>Bacilli</taxon>
        <taxon>Bacillales</taxon>
        <taxon>Staphylococcaceae</taxon>
        <taxon>Staphylococcus</taxon>
    </lineage>
</organism>
<evidence type="ECO:0000256" key="1">
    <source>
        <dbReference type="SAM" id="MobiDB-lite"/>
    </source>
</evidence>
<dbReference type="GO" id="GO:0051301">
    <property type="term" value="P:cell division"/>
    <property type="evidence" value="ECO:0007669"/>
    <property type="project" value="UniProtKB-KW"/>
</dbReference>
<proteinExistence type="predicted"/>
<feature type="compositionally biased region" description="Basic and acidic residues" evidence="1">
    <location>
        <begin position="26"/>
        <end position="39"/>
    </location>
</feature>
<gene>
    <name evidence="2" type="ORF">NCTC6133_01420</name>
</gene>
<evidence type="ECO:0000313" key="3">
    <source>
        <dbReference type="Proteomes" id="UP000255091"/>
    </source>
</evidence>
<dbReference type="AlphaFoldDB" id="A0A380DPB0"/>
<protein>
    <submittedName>
        <fullName evidence="2">Cell division protein</fullName>
    </submittedName>
</protein>
<feature type="region of interest" description="Disordered" evidence="1">
    <location>
        <begin position="17"/>
        <end position="39"/>
    </location>
</feature>
<sequence length="39" mass="4785">MAVEKVYQPYDEQVYNSIPKQQPQTKPEKKTVREKWLYN</sequence>
<evidence type="ECO:0000313" key="2">
    <source>
        <dbReference type="EMBL" id="SUK41304.1"/>
    </source>
</evidence>
<keyword evidence="2" id="KW-0132">Cell division</keyword>